<dbReference type="CDD" id="cd22933">
    <property type="entry name" value="HFD_HFI1"/>
    <property type="match status" value="1"/>
</dbReference>
<dbReference type="Proteomes" id="UP000287651">
    <property type="component" value="Unassembled WGS sequence"/>
</dbReference>
<gene>
    <name evidence="6" type="ORF">B296_00012909</name>
</gene>
<comment type="caution">
    <text evidence="6">The sequence shown here is derived from an EMBL/GenBank/DDBJ whole genome shotgun (WGS) entry which is preliminary data.</text>
</comment>
<dbReference type="AlphaFoldDB" id="A0A427A270"/>
<feature type="region of interest" description="Disordered" evidence="5">
    <location>
        <begin position="206"/>
        <end position="245"/>
    </location>
</feature>
<evidence type="ECO:0000313" key="6">
    <source>
        <dbReference type="EMBL" id="RRT70340.1"/>
    </source>
</evidence>
<comment type="subcellular location">
    <subcellularLocation>
        <location evidence="1">Nucleus</location>
    </subcellularLocation>
</comment>
<dbReference type="InterPro" id="IPR024738">
    <property type="entry name" value="Hfi1/Tada1"/>
</dbReference>
<dbReference type="Pfam" id="PF12767">
    <property type="entry name" value="SAGA-Tad1"/>
    <property type="match status" value="1"/>
</dbReference>
<accession>A0A427A270</accession>
<evidence type="ECO:0000313" key="7">
    <source>
        <dbReference type="Proteomes" id="UP000287651"/>
    </source>
</evidence>
<dbReference type="GO" id="GO:0005634">
    <property type="term" value="C:nucleus"/>
    <property type="evidence" value="ECO:0007669"/>
    <property type="project" value="UniProtKB-SubCell"/>
</dbReference>
<dbReference type="PANTHER" id="PTHR21277">
    <property type="entry name" value="TRANSCRIPTIONAL ADAPTER 1"/>
    <property type="match status" value="1"/>
</dbReference>
<feature type="compositionally biased region" description="Basic and acidic residues" evidence="5">
    <location>
        <begin position="230"/>
        <end position="241"/>
    </location>
</feature>
<keyword evidence="2" id="KW-0805">Transcription regulation</keyword>
<feature type="region of interest" description="Disordered" evidence="5">
    <location>
        <begin position="1"/>
        <end position="26"/>
    </location>
</feature>
<name>A0A427A270_ENSVE</name>
<dbReference type="GO" id="GO:0006357">
    <property type="term" value="P:regulation of transcription by RNA polymerase II"/>
    <property type="evidence" value="ECO:0007669"/>
    <property type="project" value="TreeGrafter"/>
</dbReference>
<evidence type="ECO:0000256" key="2">
    <source>
        <dbReference type="ARBA" id="ARBA00023015"/>
    </source>
</evidence>
<organism evidence="6 7">
    <name type="scientific">Ensete ventricosum</name>
    <name type="common">Abyssinian banana</name>
    <name type="synonym">Musa ensete</name>
    <dbReference type="NCBI Taxonomy" id="4639"/>
    <lineage>
        <taxon>Eukaryota</taxon>
        <taxon>Viridiplantae</taxon>
        <taxon>Streptophyta</taxon>
        <taxon>Embryophyta</taxon>
        <taxon>Tracheophyta</taxon>
        <taxon>Spermatophyta</taxon>
        <taxon>Magnoliopsida</taxon>
        <taxon>Liliopsida</taxon>
        <taxon>Zingiberales</taxon>
        <taxon>Musaceae</taxon>
        <taxon>Ensete</taxon>
    </lineage>
</organism>
<evidence type="ECO:0000256" key="5">
    <source>
        <dbReference type="SAM" id="MobiDB-lite"/>
    </source>
</evidence>
<feature type="compositionally biased region" description="Low complexity" evidence="5">
    <location>
        <begin position="47"/>
        <end position="56"/>
    </location>
</feature>
<dbReference type="GO" id="GO:0003713">
    <property type="term" value="F:transcription coactivator activity"/>
    <property type="evidence" value="ECO:0007669"/>
    <property type="project" value="TreeGrafter"/>
</dbReference>
<reference evidence="6 7" key="1">
    <citation type="journal article" date="2014" name="Agronomy (Basel)">
        <title>A Draft Genome Sequence for Ensete ventricosum, the Drought-Tolerant Tree Against Hunger.</title>
        <authorList>
            <person name="Harrison J."/>
            <person name="Moore K.A."/>
            <person name="Paszkiewicz K."/>
            <person name="Jones T."/>
            <person name="Grant M."/>
            <person name="Ambacheew D."/>
            <person name="Muzemil S."/>
            <person name="Studholme D.J."/>
        </authorList>
    </citation>
    <scope>NUCLEOTIDE SEQUENCE [LARGE SCALE GENOMIC DNA]</scope>
</reference>
<feature type="region of interest" description="Disordered" evidence="5">
    <location>
        <begin position="165"/>
        <end position="188"/>
    </location>
</feature>
<feature type="region of interest" description="Disordered" evidence="5">
    <location>
        <begin position="39"/>
        <end position="63"/>
    </location>
</feature>
<keyword evidence="4" id="KW-0539">Nucleus</keyword>
<dbReference type="EMBL" id="AMZH03004052">
    <property type="protein sequence ID" value="RRT70340.1"/>
    <property type="molecule type" value="Genomic_DNA"/>
</dbReference>
<evidence type="ECO:0008006" key="8">
    <source>
        <dbReference type="Google" id="ProtNLM"/>
    </source>
</evidence>
<proteinExistence type="predicted"/>
<evidence type="ECO:0000256" key="1">
    <source>
        <dbReference type="ARBA" id="ARBA00004123"/>
    </source>
</evidence>
<sequence>MGSTRSCSARTIEDRLRSDPTLPLVPSMDQSVVLPRIATNKQTPDRSQPQLSPQPSHSRTNLNDLKSQIAKRLGAERAQRYFIYLNGLLSQKMSKLEFNKLCLPTLGRENLHLHNLLIRSILENACRAKVPPPANQEKGVQKPVVDVLKRSPRIDDGFNALHTLISPMPSSSNGRPARDYTGPLGPNGRAETASCPFVAPYDEIVNGENGDSIPSESRRLQHQQVGPAERQAKRPRLDKPSLHYQGSVHGKGLVEVATVDNMARLDHLDSCRGPLRAPLGIPFCSASIGGARSCPLSTAGASSGGFGSSYGRGELFHTEILKKRMEQITEAQGLGDVSMDCAKLLNNSLDAYLKLLIRSCVELVGARIGNGLTKRPVSRLQLYRNSIVDSFVGNNIKMQIAGGLSEGTHELKNSCLISMQDFRVAMELNPQQLGEDWPLLLEKISIRSCEE</sequence>
<dbReference type="PANTHER" id="PTHR21277:SF5">
    <property type="entry name" value="TRANSCRIPTIONAL ADAPTER 1"/>
    <property type="match status" value="1"/>
</dbReference>
<protein>
    <recommendedName>
        <fullName evidence="8">Transcriptional coactivator Hfi1/Transcriptional adapter 1</fullName>
    </recommendedName>
</protein>
<evidence type="ECO:0000256" key="3">
    <source>
        <dbReference type="ARBA" id="ARBA00023163"/>
    </source>
</evidence>
<evidence type="ECO:0000256" key="4">
    <source>
        <dbReference type="ARBA" id="ARBA00023242"/>
    </source>
</evidence>
<keyword evidence="3" id="KW-0804">Transcription</keyword>
<dbReference type="GO" id="GO:0000124">
    <property type="term" value="C:SAGA complex"/>
    <property type="evidence" value="ECO:0007669"/>
    <property type="project" value="UniProtKB-ARBA"/>
</dbReference>